<accession>A0ABR2VXD6</accession>
<dbReference type="Pfam" id="PF00249">
    <property type="entry name" value="Myb_DNA-binding"/>
    <property type="match status" value="1"/>
</dbReference>
<dbReference type="PANTHER" id="PTHR13992:SF39">
    <property type="entry name" value="SMRTER, ISOFORM G"/>
    <property type="match status" value="1"/>
</dbReference>
<dbReference type="InterPro" id="IPR009057">
    <property type="entry name" value="Homeodomain-like_sf"/>
</dbReference>
<evidence type="ECO:0000313" key="3">
    <source>
        <dbReference type="EMBL" id="KAK9709134.1"/>
    </source>
</evidence>
<proteinExistence type="predicted"/>
<gene>
    <name evidence="3" type="primary">SNT1_4</name>
    <name evidence="3" type="ORF">K7432_009238</name>
</gene>
<dbReference type="SMART" id="SM00717">
    <property type="entry name" value="SANT"/>
    <property type="match status" value="1"/>
</dbReference>
<dbReference type="InterPro" id="IPR001005">
    <property type="entry name" value="SANT/Myb"/>
</dbReference>
<feature type="compositionally biased region" description="Basic residues" evidence="1">
    <location>
        <begin position="120"/>
        <end position="140"/>
    </location>
</feature>
<feature type="region of interest" description="Disordered" evidence="1">
    <location>
        <begin position="120"/>
        <end position="205"/>
    </location>
</feature>
<dbReference type="SUPFAM" id="SSF46689">
    <property type="entry name" value="Homeodomain-like"/>
    <property type="match status" value="1"/>
</dbReference>
<dbReference type="Proteomes" id="UP001479436">
    <property type="component" value="Unassembled WGS sequence"/>
</dbReference>
<dbReference type="CDD" id="cd00167">
    <property type="entry name" value="SANT"/>
    <property type="match status" value="1"/>
</dbReference>
<dbReference type="PROSITE" id="PS51293">
    <property type="entry name" value="SANT"/>
    <property type="match status" value="1"/>
</dbReference>
<dbReference type="InterPro" id="IPR051571">
    <property type="entry name" value="N-CoR_corepressor"/>
</dbReference>
<feature type="domain" description="SANT" evidence="2">
    <location>
        <begin position="59"/>
        <end position="110"/>
    </location>
</feature>
<dbReference type="PANTHER" id="PTHR13992">
    <property type="entry name" value="NUCLEAR RECEPTOR CO-REPRESSOR RELATED NCOR"/>
    <property type="match status" value="1"/>
</dbReference>
<reference evidence="3 4" key="1">
    <citation type="submission" date="2023-04" db="EMBL/GenBank/DDBJ databases">
        <title>Genome of Basidiobolus ranarum AG-B5.</title>
        <authorList>
            <person name="Stajich J.E."/>
            <person name="Carter-House D."/>
            <person name="Gryganskyi A."/>
        </authorList>
    </citation>
    <scope>NUCLEOTIDE SEQUENCE [LARGE SCALE GENOMIC DNA]</scope>
    <source>
        <strain evidence="3 4">AG-B5</strain>
    </source>
</reference>
<dbReference type="InterPro" id="IPR017884">
    <property type="entry name" value="SANT_dom"/>
</dbReference>
<comment type="caution">
    <text evidence="3">The sequence shown here is derived from an EMBL/GenBank/DDBJ whole genome shotgun (WGS) entry which is preliminary data.</text>
</comment>
<organism evidence="3 4">
    <name type="scientific">Basidiobolus ranarum</name>
    <dbReference type="NCBI Taxonomy" id="34480"/>
    <lineage>
        <taxon>Eukaryota</taxon>
        <taxon>Fungi</taxon>
        <taxon>Fungi incertae sedis</taxon>
        <taxon>Zoopagomycota</taxon>
        <taxon>Entomophthoromycotina</taxon>
        <taxon>Basidiobolomycetes</taxon>
        <taxon>Basidiobolales</taxon>
        <taxon>Basidiobolaceae</taxon>
        <taxon>Basidiobolus</taxon>
    </lineage>
</organism>
<dbReference type="GO" id="GO:0003677">
    <property type="term" value="F:DNA binding"/>
    <property type="evidence" value="ECO:0007669"/>
    <property type="project" value="UniProtKB-KW"/>
</dbReference>
<evidence type="ECO:0000256" key="1">
    <source>
        <dbReference type="SAM" id="MobiDB-lite"/>
    </source>
</evidence>
<name>A0ABR2VXD6_9FUNG</name>
<dbReference type="EMBL" id="JASJQH010007432">
    <property type="protein sequence ID" value="KAK9709134.1"/>
    <property type="molecule type" value="Genomic_DNA"/>
</dbReference>
<sequence length="205" mass="24096">MEIIQYLENEELRNPDVRSMRTAAKIPSMILDPSKRELTQYDNRNNLVEDPFNYYHCNSSVDEWTDEEREIFIKRYLQYPKQFGKIASFFKNKNPRQCVLFYYREKKSIDFKRLISGKEKKKRRLTRKGAGKRIGKRKKSQGSSLVEDIEEAERTNAPDEFTGSQSFSDGRMSKESDSVPASPEAQKWPKKSRGKYPAGYYSSME</sequence>
<protein>
    <submittedName>
        <fullName evidence="3">DNA-binding protein snt1</fullName>
    </submittedName>
</protein>
<keyword evidence="3" id="KW-0238">DNA-binding</keyword>
<dbReference type="Gene3D" id="1.10.10.60">
    <property type="entry name" value="Homeodomain-like"/>
    <property type="match status" value="1"/>
</dbReference>
<evidence type="ECO:0000259" key="2">
    <source>
        <dbReference type="PROSITE" id="PS51293"/>
    </source>
</evidence>
<keyword evidence="4" id="KW-1185">Reference proteome</keyword>
<evidence type="ECO:0000313" key="4">
    <source>
        <dbReference type="Proteomes" id="UP001479436"/>
    </source>
</evidence>